<dbReference type="PANTHER" id="PTHR45656">
    <property type="entry name" value="PROTEIN CBR-CLEC-78"/>
    <property type="match status" value="1"/>
</dbReference>
<feature type="domain" description="EGF-like" evidence="14">
    <location>
        <begin position="1600"/>
        <end position="1639"/>
    </location>
</feature>
<feature type="domain" description="Sushi" evidence="16">
    <location>
        <begin position="132"/>
        <end position="192"/>
    </location>
</feature>
<dbReference type="FunFam" id="2.10.25.10:FF:000038">
    <property type="entry name" value="Fibrillin 2"/>
    <property type="match status" value="1"/>
</dbReference>
<dbReference type="Proteomes" id="UP000267027">
    <property type="component" value="Unassembled WGS sequence"/>
</dbReference>
<dbReference type="PROSITE" id="PS00022">
    <property type="entry name" value="EGF_1"/>
    <property type="match status" value="3"/>
</dbReference>
<evidence type="ECO:0000259" key="16">
    <source>
        <dbReference type="PROSITE" id="PS50923"/>
    </source>
</evidence>
<keyword evidence="8" id="KW-0325">Glycoprotein</keyword>
<dbReference type="Pfam" id="PF07699">
    <property type="entry name" value="Ephrin_rec_like"/>
    <property type="match status" value="3"/>
</dbReference>
<dbReference type="SMART" id="SM00179">
    <property type="entry name" value="EGF_CA"/>
    <property type="match status" value="5"/>
</dbReference>
<dbReference type="Pfam" id="PF02494">
    <property type="entry name" value="HYR"/>
    <property type="match status" value="2"/>
</dbReference>
<feature type="domain" description="CUB" evidence="12">
    <location>
        <begin position="21"/>
        <end position="133"/>
    </location>
</feature>
<dbReference type="InterPro" id="IPR000152">
    <property type="entry name" value="EGF-type_Asp/Asn_hydroxyl_site"/>
</dbReference>
<dbReference type="SUPFAM" id="SSF57184">
    <property type="entry name" value="Growth factor receptor domain"/>
    <property type="match status" value="1"/>
</dbReference>
<feature type="domain" description="HYR" evidence="15">
    <location>
        <begin position="990"/>
        <end position="1076"/>
    </location>
</feature>
<dbReference type="GO" id="GO:0045597">
    <property type="term" value="P:positive regulation of cell differentiation"/>
    <property type="evidence" value="ECO:0007669"/>
    <property type="project" value="UniProtKB-ARBA"/>
</dbReference>
<dbReference type="Pfam" id="PF00754">
    <property type="entry name" value="F5_F8_type_C"/>
    <property type="match status" value="1"/>
</dbReference>
<dbReference type="PROSITE" id="PS50026">
    <property type="entry name" value="EGF_3"/>
    <property type="match status" value="5"/>
</dbReference>
<reference evidence="17 18" key="2">
    <citation type="submission" date="2018-11" db="EMBL/GenBank/DDBJ databases">
        <authorList>
            <consortium name="Pathogen Informatics"/>
        </authorList>
    </citation>
    <scope>NUCLEOTIDE SEQUENCE [LARGE SCALE GENOMIC DNA]</scope>
    <source>
        <strain evidence="17 18">Costa Rica</strain>
    </source>
</reference>
<feature type="disulfide bond" evidence="10">
    <location>
        <begin position="1609"/>
        <end position="1626"/>
    </location>
</feature>
<feature type="domain" description="Sushi" evidence="16">
    <location>
        <begin position="254"/>
        <end position="314"/>
    </location>
</feature>
<protein>
    <submittedName>
        <fullName evidence="19">Sushi, von Willebrand factor type A, EGF and pentraxin domain containing 1</fullName>
    </submittedName>
</protein>
<feature type="disulfide bond" evidence="10">
    <location>
        <begin position="1588"/>
        <end position="1597"/>
    </location>
</feature>
<dbReference type="OMA" id="LANRNQC"/>
<dbReference type="InterPro" id="IPR000859">
    <property type="entry name" value="CUB_dom"/>
</dbReference>
<feature type="domain" description="Sushi" evidence="16">
    <location>
        <begin position="1159"/>
        <end position="1223"/>
    </location>
</feature>
<evidence type="ECO:0000256" key="7">
    <source>
        <dbReference type="ARBA" id="ARBA00023157"/>
    </source>
</evidence>
<feature type="domain" description="F5/8 type C" evidence="13">
    <location>
        <begin position="819"/>
        <end position="964"/>
    </location>
</feature>
<feature type="disulfide bond" evidence="11">
    <location>
        <begin position="606"/>
        <end position="633"/>
    </location>
</feature>
<dbReference type="PROSITE" id="PS01180">
    <property type="entry name" value="CUB"/>
    <property type="match status" value="1"/>
</dbReference>
<dbReference type="Gene3D" id="2.60.120.260">
    <property type="entry name" value="Galactose-binding domain-like"/>
    <property type="match status" value="1"/>
</dbReference>
<evidence type="ECO:0000256" key="9">
    <source>
        <dbReference type="PROSITE-ProRule" id="PRU00059"/>
    </source>
</evidence>
<feature type="domain" description="Sushi" evidence="16">
    <location>
        <begin position="193"/>
        <end position="253"/>
    </location>
</feature>
<keyword evidence="4 11" id="KW-0768">Sushi</keyword>
<feature type="disulfide bond" evidence="11">
    <location>
        <begin position="285"/>
        <end position="312"/>
    </location>
</feature>
<dbReference type="FunFam" id="2.10.70.10:FF:000014">
    <property type="entry name" value="Membrane cofactor protein"/>
    <property type="match status" value="1"/>
</dbReference>
<dbReference type="Pfam" id="PF07645">
    <property type="entry name" value="EGF_CA"/>
    <property type="match status" value="2"/>
</dbReference>
<gene>
    <name evidence="17" type="ORF">ACOC_LOCUS6293</name>
</gene>
<dbReference type="PROSITE" id="PS50825">
    <property type="entry name" value="HYR"/>
    <property type="match status" value="2"/>
</dbReference>
<dbReference type="Gene3D" id="2.10.70.10">
    <property type="entry name" value="Complement Module, domain 1"/>
    <property type="match status" value="5"/>
</dbReference>
<dbReference type="SMART" id="SM00042">
    <property type="entry name" value="CUB"/>
    <property type="match status" value="1"/>
</dbReference>
<dbReference type="SMART" id="SM00032">
    <property type="entry name" value="CCP"/>
    <property type="match status" value="8"/>
</dbReference>
<dbReference type="PROSITE" id="PS50022">
    <property type="entry name" value="FA58C_3"/>
    <property type="match status" value="1"/>
</dbReference>
<dbReference type="FunFam" id="2.10.25.10:FF:000012">
    <property type="entry name" value="Delta-like protein"/>
    <property type="match status" value="1"/>
</dbReference>
<dbReference type="Gene3D" id="2.10.25.10">
    <property type="entry name" value="Laminin"/>
    <property type="match status" value="5"/>
</dbReference>
<keyword evidence="5" id="KW-0732">Signal</keyword>
<evidence type="ECO:0000256" key="6">
    <source>
        <dbReference type="ARBA" id="ARBA00022737"/>
    </source>
</evidence>
<dbReference type="WBParaSite" id="ACOC_0000629201-mRNA-1">
    <property type="protein sequence ID" value="ACOC_0000629201-mRNA-1"/>
    <property type="gene ID" value="ACOC_0000629201"/>
</dbReference>
<dbReference type="FunFam" id="2.10.50.10:FF:000018">
    <property type="entry name" value="Sushi, von Willebrand factor type A, EGF and pentraxin domain-containing 1"/>
    <property type="match status" value="1"/>
</dbReference>
<dbReference type="PROSITE" id="PS01187">
    <property type="entry name" value="EGF_CA"/>
    <property type="match status" value="2"/>
</dbReference>
<proteinExistence type="predicted"/>
<dbReference type="SUPFAM" id="SSF49854">
    <property type="entry name" value="Spermadhesin, CUB domain"/>
    <property type="match status" value="1"/>
</dbReference>
<keyword evidence="7 10" id="KW-1015">Disulfide bond</keyword>
<evidence type="ECO:0000259" key="12">
    <source>
        <dbReference type="PROSITE" id="PS01180"/>
    </source>
</evidence>
<dbReference type="Gene3D" id="2.60.120.290">
    <property type="entry name" value="Spermadhesin, CUB domain"/>
    <property type="match status" value="1"/>
</dbReference>
<dbReference type="InterPro" id="IPR011641">
    <property type="entry name" value="Tyr-kin_ephrin_A/B_rcpt-like"/>
</dbReference>
<sequence>IIRYQYIASIFIHNSSPFKGCDVVLRQSWGTLVTPGSTRKPYPPATQCTYTIELPEGYVDQALSIQANLFDIAADDFVYEGSTMGRALHDGSGFNNDRQPPSQLVTRLGRALVVLQTSPFTQAMGFNLTFSLNCPVLKTPPLVSLSTKANTYGVVVSCPAGFEFASGRGRAFNLHCQLGGRWTENTLPNCQPVYCSAVPQIANGFAVSATNVSFGGVVKYSCYKGFEFPSGSPVEEVRCGMDGNWTNVPNCRAAVCSALLPFTNGERWLEFGDGTGYGTIFRFKCHPGYRREGPATLLCKTDGQWSFEQPKCVKVTCVSLPRIANGHLRHPRPFQFGDVARLHCDAGFRVNGPEEVRCCLANQSLSAVPSCHDVNECTEGLAQCQEASTQCVNLPGGYTCRCLSGFQPQLVCSSPSSLVISTVVKSVTFHFTAPKVIEKIAFYKVASGEVTSIRIRYSEEDGLPLRELLVDGKNVILVLPYSIESRILEITIASFKNELELLGCQKSSCADVNECMTDNGHCDHICINKQGSYKCGCREGYDLFTEDGQGGIHLKDDESGESSLDVIKYNRTCIPRSCPPVYSPENGKLLSTLKKFQYPVVVEFQCNFGYQMMGPDFIQCLSDGSWNGTAPFCLPATCQGLKNNSAVGLFVSPENSTIAYGHNVTIVCTQQNRPARAFPLASFRECVFDPRPDGREYWLSGPAIDCPFVNCGPPPALAGVVYEGDHEGSVLTFTCRPPYFIVGKSTAGDKSIRCGVDGSWDLGDLRCEGPVCVDPGFPDDGFIELDSVEEGAVARFSCNRKGYRPFPSPSIQCVLGAACVLSEDVGISSGFIPDGAFADNSDSTNWGYEPHKARLSSTGWCGSKDAFIFLSVDLQRIYTLTTLRLAGVAGSGYLRGHVTKMQLFYKTQFSQNYDTYPMEFETPPKNHNAMHQFELTPPLRGRYILLGVTEYEENPCIRFDLLGCLAPMTISHEIPSHLQVGWNASVPQCMDAEPPLFQNCPLDEVFTETDENGQINPVHYEEPKAEDNSGRIAYVKVEPVGFSSGRLITSDVDVIYTAFDDAGNTAQCVVKLRLPDTIPPVMKCPDSYELSAFEPKMNVIFNLTSVPMVIQDVSNITEVIFNPAEAVLEPGEFVEVEVTATDALANRNQCKFQVAYIYEKCSMESLSSAEHVLKNCTKKDSTVLCTITCEDGYRFVDEEKVEKSFTCVSGSWSPSGIAPACVPVGKEPARYDFNVAVNYPATSPAPEHCLKGYASLVAESFDSLDEVLSQRCSSSVQVFVRFLNAEFINGNGVIVGNYTIQILPTVLQSVFYDLCGLTLRTIFDLGIPGKYFSISRTSTSQGFSCADGEVLRQRSDQLSECLPCSPGSVNVNNTCVQCPLGSYQDERGQVACKACPEGTFTLYEGAHSEKSCLAMCANGMYSQTGLVPCQLCPRHTFSGTPIAGGFKKCTPCSSGTYTARLGSSGPSHCKKPCQPGTFSLSGLDPCSPCPLHHYQPALGQQRCLQCSNQTATTSGGQDAESACEAVDCAAKQCVNKAECVVRNHRAVCECRPGFVGERCELIEPVCASAPCYNGGSCEAIAGSFRCICPQNFTGARCQFGINECVGVSCPNGGVCHDLPGFGTTKCLCCRTGFAGPECAEIEDICSSANPCHNGADCIPLQLGRFKCKCLPGWEGPTCDINIANTACLVARTSFSSLFLSNDLVMGFIRLQPPVLKNWSHFCLALNSSSSLRSSLNFHSCNERFPRLECARQLVFLSFVCNSSFPTYGRTGSSHRRRQLNAFFSLRAFDRSRHHLCH</sequence>
<dbReference type="PROSITE" id="PS00010">
    <property type="entry name" value="ASX_HYDROXYL"/>
    <property type="match status" value="1"/>
</dbReference>
<dbReference type="InterPro" id="IPR035976">
    <property type="entry name" value="Sushi/SCR/CCP_sf"/>
</dbReference>
<dbReference type="STRING" id="334426.A0A158PHD7"/>
<accession>A0A158PHD7</accession>
<comment type="caution">
    <text evidence="10">Lacks conserved residue(s) required for the propagation of feature annotation.</text>
</comment>
<dbReference type="InterPro" id="IPR000436">
    <property type="entry name" value="Sushi_SCR_CCP_dom"/>
</dbReference>
<dbReference type="InterPro" id="IPR009030">
    <property type="entry name" value="Growth_fac_rcpt_cys_sf"/>
</dbReference>
<dbReference type="InterPro" id="IPR051277">
    <property type="entry name" value="SEZ6_CSMD_C4BPB_Regulators"/>
</dbReference>
<evidence type="ECO:0000313" key="18">
    <source>
        <dbReference type="Proteomes" id="UP000267027"/>
    </source>
</evidence>
<evidence type="ECO:0000259" key="14">
    <source>
        <dbReference type="PROSITE" id="PS50026"/>
    </source>
</evidence>
<evidence type="ECO:0000256" key="4">
    <source>
        <dbReference type="ARBA" id="ARBA00022659"/>
    </source>
</evidence>
<dbReference type="InterPro" id="IPR001881">
    <property type="entry name" value="EGF-like_Ca-bd_dom"/>
</dbReference>
<dbReference type="InterPro" id="IPR018097">
    <property type="entry name" value="EGF_Ca-bd_CS"/>
</dbReference>
<feature type="domain" description="HYR" evidence="15">
    <location>
        <begin position="1077"/>
        <end position="1158"/>
    </location>
</feature>
<evidence type="ECO:0000256" key="10">
    <source>
        <dbReference type="PROSITE-ProRule" id="PRU00076"/>
    </source>
</evidence>
<dbReference type="FunFam" id="2.10.25.10:FF:000053">
    <property type="entry name" value="Slit guidance ligand 2"/>
    <property type="match status" value="1"/>
</dbReference>
<feature type="domain" description="EGF-like" evidence="14">
    <location>
        <begin position="1524"/>
        <end position="1560"/>
    </location>
</feature>
<dbReference type="InterPro" id="IPR035914">
    <property type="entry name" value="Sperma_CUB_dom_sf"/>
</dbReference>
<feature type="domain" description="EGF-like" evidence="14">
    <location>
        <begin position="373"/>
        <end position="413"/>
    </location>
</feature>
<keyword evidence="3 10" id="KW-0245">EGF-like domain</keyword>
<organism evidence="19">
    <name type="scientific">Angiostrongylus costaricensis</name>
    <name type="common">Nematode worm</name>
    <dbReference type="NCBI Taxonomy" id="334426"/>
    <lineage>
        <taxon>Eukaryota</taxon>
        <taxon>Metazoa</taxon>
        <taxon>Ecdysozoa</taxon>
        <taxon>Nematoda</taxon>
        <taxon>Chromadorea</taxon>
        <taxon>Rhabditida</taxon>
        <taxon>Rhabditina</taxon>
        <taxon>Rhabditomorpha</taxon>
        <taxon>Strongyloidea</taxon>
        <taxon>Metastrongylidae</taxon>
        <taxon>Angiostrongylus</taxon>
    </lineage>
</organism>
<keyword evidence="6" id="KW-0677">Repeat</keyword>
<dbReference type="GO" id="GO:0005509">
    <property type="term" value="F:calcium ion binding"/>
    <property type="evidence" value="ECO:0007669"/>
    <property type="project" value="InterPro"/>
</dbReference>
<evidence type="ECO:0000313" key="17">
    <source>
        <dbReference type="EMBL" id="VDM57878.1"/>
    </source>
</evidence>
<feature type="domain" description="Sushi" evidence="16">
    <location>
        <begin position="315"/>
        <end position="373"/>
    </location>
</feature>
<name>A0A158PHD7_ANGCS</name>
<dbReference type="InterPro" id="IPR000421">
    <property type="entry name" value="FA58C"/>
</dbReference>
<dbReference type="InterPro" id="IPR049883">
    <property type="entry name" value="NOTCH1_EGF-like"/>
</dbReference>
<dbReference type="InterPro" id="IPR000742">
    <property type="entry name" value="EGF"/>
</dbReference>
<dbReference type="CDD" id="cd00057">
    <property type="entry name" value="FA58C"/>
    <property type="match status" value="1"/>
</dbReference>
<feature type="disulfide bond" evidence="10">
    <location>
        <begin position="1669"/>
        <end position="1678"/>
    </location>
</feature>
<keyword evidence="18" id="KW-1185">Reference proteome</keyword>
<feature type="domain" description="Sushi" evidence="16">
    <location>
        <begin position="709"/>
        <end position="769"/>
    </location>
</feature>
<reference evidence="19" key="1">
    <citation type="submission" date="2016-04" db="UniProtKB">
        <authorList>
            <consortium name="WormBaseParasite"/>
        </authorList>
    </citation>
    <scope>IDENTIFICATION</scope>
</reference>
<dbReference type="SMART" id="SM01411">
    <property type="entry name" value="Ephrin_rec_like"/>
    <property type="match status" value="3"/>
</dbReference>
<dbReference type="SUPFAM" id="SSF57535">
    <property type="entry name" value="Complement control module/SCR domain"/>
    <property type="match status" value="6"/>
</dbReference>
<evidence type="ECO:0000259" key="13">
    <source>
        <dbReference type="PROSITE" id="PS50022"/>
    </source>
</evidence>
<dbReference type="CDD" id="cd00033">
    <property type="entry name" value="CCP"/>
    <property type="match status" value="5"/>
</dbReference>
<dbReference type="InterPro" id="IPR008979">
    <property type="entry name" value="Galactose-bd-like_sf"/>
</dbReference>
<feature type="disulfide bond" evidence="9">
    <location>
        <begin position="21"/>
        <end position="48"/>
    </location>
</feature>
<evidence type="ECO:0000256" key="3">
    <source>
        <dbReference type="ARBA" id="ARBA00022536"/>
    </source>
</evidence>
<evidence type="ECO:0000256" key="5">
    <source>
        <dbReference type="ARBA" id="ARBA00022729"/>
    </source>
</evidence>
<dbReference type="PROSITE" id="PS50923">
    <property type="entry name" value="SUSHI"/>
    <property type="match status" value="7"/>
</dbReference>
<dbReference type="Pfam" id="PF00008">
    <property type="entry name" value="EGF"/>
    <property type="match status" value="2"/>
</dbReference>
<keyword evidence="2" id="KW-0964">Secreted</keyword>
<evidence type="ECO:0000256" key="2">
    <source>
        <dbReference type="ARBA" id="ARBA00022525"/>
    </source>
</evidence>
<evidence type="ECO:0000256" key="1">
    <source>
        <dbReference type="ARBA" id="ARBA00004613"/>
    </source>
</evidence>
<evidence type="ECO:0000256" key="8">
    <source>
        <dbReference type="ARBA" id="ARBA00023180"/>
    </source>
</evidence>
<dbReference type="PANTHER" id="PTHR45656:SF4">
    <property type="entry name" value="PROTEIN CBR-CLEC-78"/>
    <property type="match status" value="1"/>
</dbReference>
<dbReference type="Gene3D" id="2.10.50.10">
    <property type="entry name" value="Tumor Necrosis Factor Receptor, subunit A, domain 2"/>
    <property type="match status" value="1"/>
</dbReference>
<feature type="domain" description="EGF-like" evidence="14">
    <location>
        <begin position="1562"/>
        <end position="1598"/>
    </location>
</feature>
<feature type="domain" description="Sushi" evidence="16">
    <location>
        <begin position="576"/>
        <end position="635"/>
    </location>
</feature>
<dbReference type="SMART" id="SM00181">
    <property type="entry name" value="EGF"/>
    <property type="match status" value="6"/>
</dbReference>
<dbReference type="EMBL" id="UYYA01003934">
    <property type="protein sequence ID" value="VDM57878.1"/>
    <property type="molecule type" value="Genomic_DNA"/>
</dbReference>
<dbReference type="CDD" id="cd00054">
    <property type="entry name" value="EGF_CA"/>
    <property type="match status" value="3"/>
</dbReference>
<feature type="disulfide bond" evidence="10">
    <location>
        <begin position="1550"/>
        <end position="1559"/>
    </location>
</feature>
<feature type="disulfide bond" evidence="11">
    <location>
        <begin position="711"/>
        <end position="754"/>
    </location>
</feature>
<evidence type="ECO:0000313" key="19">
    <source>
        <dbReference type="WBParaSite" id="ACOC_0000629201-mRNA-1"/>
    </source>
</evidence>
<dbReference type="SMART" id="SM00231">
    <property type="entry name" value="FA58C"/>
    <property type="match status" value="1"/>
</dbReference>
<comment type="subcellular location">
    <subcellularLocation>
        <location evidence="1">Secreted</location>
    </subcellularLocation>
</comment>
<feature type="domain" description="EGF-like" evidence="14">
    <location>
        <begin position="1641"/>
        <end position="1679"/>
    </location>
</feature>
<feature type="disulfide bond" evidence="11">
    <location>
        <begin position="344"/>
        <end position="371"/>
    </location>
</feature>
<feature type="disulfide bond" evidence="11">
    <location>
        <begin position="256"/>
        <end position="299"/>
    </location>
</feature>
<dbReference type="InterPro" id="IPR003410">
    <property type="entry name" value="HYR_dom"/>
</dbReference>
<dbReference type="SUPFAM" id="SSF49785">
    <property type="entry name" value="Galactose-binding domain-like"/>
    <property type="match status" value="1"/>
</dbReference>
<evidence type="ECO:0000256" key="11">
    <source>
        <dbReference type="PROSITE-ProRule" id="PRU00302"/>
    </source>
</evidence>
<dbReference type="GO" id="GO:0005576">
    <property type="term" value="C:extracellular region"/>
    <property type="evidence" value="ECO:0007669"/>
    <property type="project" value="UniProtKB-SubCell"/>
</dbReference>
<dbReference type="PROSITE" id="PS01186">
    <property type="entry name" value="EGF_2"/>
    <property type="match status" value="3"/>
</dbReference>
<dbReference type="Pfam" id="PF00084">
    <property type="entry name" value="Sushi"/>
    <property type="match status" value="4"/>
</dbReference>
<dbReference type="SUPFAM" id="SSF57196">
    <property type="entry name" value="EGF/Laminin"/>
    <property type="match status" value="5"/>
</dbReference>
<evidence type="ECO:0000259" key="15">
    <source>
        <dbReference type="PROSITE" id="PS50825"/>
    </source>
</evidence>
<dbReference type="OrthoDB" id="430340at2759"/>